<dbReference type="PANTHER" id="PTHR35444:SF1">
    <property type="entry name" value="RIKEN CDNA 1700001C19 GENE"/>
    <property type="match status" value="1"/>
</dbReference>
<keyword evidence="2" id="KW-1185">Reference proteome</keyword>
<dbReference type="PANTHER" id="PTHR35444">
    <property type="entry name" value="RIKEN CDNA 1700001C19 GENE"/>
    <property type="match status" value="1"/>
</dbReference>
<accession>A0A6P5NYW9</accession>
<dbReference type="InterPro" id="IPR054446">
    <property type="entry name" value="CIMIP3-like"/>
</dbReference>
<feature type="region of interest" description="Disordered" evidence="1">
    <location>
        <begin position="1"/>
        <end position="84"/>
    </location>
</feature>
<dbReference type="RefSeq" id="XP_021004977.1">
    <property type="nucleotide sequence ID" value="XM_021149318.2"/>
</dbReference>
<sequence>MKWGRGRQADLSPREGPSVPSPVLPQTEPRSVFPGDTSRPWSPAAFPARAPGDRWCGRRRRSPGNASYLDSDISEKSRSASEEEKSHALRACHCVENAFQDSQKSLIPSHGQKMTSGTKAKVPLTALSQKWKRDREQTLEAAYVPVVVDPRGQNPDTSIRFSFYNSQYSNSLNPFYTLQKPTCGYLYQRETDHTRKRFDVPPANLILWRT</sequence>
<gene>
    <name evidence="3" type="primary">LOC110283807</name>
</gene>
<name>A0A6P5NYW9_MUSCR</name>
<evidence type="ECO:0000313" key="3">
    <source>
        <dbReference type="RefSeq" id="XP_021004977.1"/>
    </source>
</evidence>
<evidence type="ECO:0000313" key="2">
    <source>
        <dbReference type="Proteomes" id="UP000515126"/>
    </source>
</evidence>
<feature type="compositionally biased region" description="Basic and acidic residues" evidence="1">
    <location>
        <begin position="73"/>
        <end position="84"/>
    </location>
</feature>
<dbReference type="GeneID" id="110283807"/>
<dbReference type="AlphaFoldDB" id="A0A6P5NYW9"/>
<protein>
    <submittedName>
        <fullName evidence="3">Uncharacterized protein LOC110283807 isoform X1</fullName>
    </submittedName>
</protein>
<dbReference type="KEGG" id="mcal:110283807"/>
<organism evidence="2 3">
    <name type="scientific">Mus caroli</name>
    <name type="common">Ryukyu mouse</name>
    <name type="synonym">Ricefield mouse</name>
    <dbReference type="NCBI Taxonomy" id="10089"/>
    <lineage>
        <taxon>Eukaryota</taxon>
        <taxon>Metazoa</taxon>
        <taxon>Chordata</taxon>
        <taxon>Craniata</taxon>
        <taxon>Vertebrata</taxon>
        <taxon>Euteleostomi</taxon>
        <taxon>Mammalia</taxon>
        <taxon>Eutheria</taxon>
        <taxon>Euarchontoglires</taxon>
        <taxon>Glires</taxon>
        <taxon>Rodentia</taxon>
        <taxon>Myomorpha</taxon>
        <taxon>Muroidea</taxon>
        <taxon>Muridae</taxon>
        <taxon>Murinae</taxon>
        <taxon>Mus</taxon>
        <taxon>Mus</taxon>
    </lineage>
</organism>
<dbReference type="Pfam" id="PF22581">
    <property type="entry name" value="CIMIP3"/>
    <property type="match status" value="1"/>
</dbReference>
<reference evidence="3" key="1">
    <citation type="submission" date="2025-08" db="UniProtKB">
        <authorList>
            <consortium name="RefSeq"/>
        </authorList>
    </citation>
    <scope>IDENTIFICATION</scope>
</reference>
<proteinExistence type="predicted"/>
<dbReference type="Proteomes" id="UP000515126">
    <property type="component" value="Chromosome 17"/>
</dbReference>
<evidence type="ECO:0000256" key="1">
    <source>
        <dbReference type="SAM" id="MobiDB-lite"/>
    </source>
</evidence>